<dbReference type="Proteomes" id="UP000076976">
    <property type="component" value="Unassembled WGS sequence"/>
</dbReference>
<dbReference type="RefSeq" id="WP_068274783.1">
    <property type="nucleotide sequence ID" value="NZ_LQZG01000003.1"/>
</dbReference>
<proteinExistence type="predicted"/>
<organism evidence="1 2">
    <name type="scientific">Janibacter melonis</name>
    <dbReference type="NCBI Taxonomy" id="262209"/>
    <lineage>
        <taxon>Bacteria</taxon>
        <taxon>Bacillati</taxon>
        <taxon>Actinomycetota</taxon>
        <taxon>Actinomycetes</taxon>
        <taxon>Micrococcales</taxon>
        <taxon>Intrasporangiaceae</taxon>
        <taxon>Janibacter</taxon>
    </lineage>
</organism>
<keyword evidence="2" id="KW-1185">Reference proteome</keyword>
<dbReference type="STRING" id="262209.AWH69_09795"/>
<evidence type="ECO:0000313" key="2">
    <source>
        <dbReference type="Proteomes" id="UP000076976"/>
    </source>
</evidence>
<evidence type="ECO:0008006" key="3">
    <source>
        <dbReference type="Google" id="ProtNLM"/>
    </source>
</evidence>
<evidence type="ECO:0000313" key="1">
    <source>
        <dbReference type="EMBL" id="OAB86733.1"/>
    </source>
</evidence>
<gene>
    <name evidence="1" type="ORF">AWH69_09795</name>
</gene>
<comment type="caution">
    <text evidence="1">The sequence shown here is derived from an EMBL/GenBank/DDBJ whole genome shotgun (WGS) entry which is preliminary data.</text>
</comment>
<sequence>MSYDPVEDLPDEVRKILARQDGLVTRAQLTLHQVPRARTRWRSGRHWTAILPNVFLVDRAPATERQRCIAALLWAGPRAYLTGPSAARLHGLSVTEPARVLMLTPEPCRSREHGFATVRRTTVADHAVVERGPLRYASAARAAIDTASLRPFADDRSALLIEAVQKGTTDVAELHEWLCRLRTRDAKQLLVPLQHAASGAWSLPEAELLDLVATSEILPLPIANPALATADGRALLTPDVWFDDVGLAVMVHSHLHHSQGQEWVETVERDGDLTRIGVVVAGVTPTGLRQDSAGTLRRLEDTYVAAQARARPDVVATPRRA</sequence>
<protein>
    <recommendedName>
        <fullName evidence="3">AbiEi antitoxin C-terminal domain-containing protein</fullName>
    </recommendedName>
</protein>
<dbReference type="AlphaFoldDB" id="A0A176QAI4"/>
<name>A0A176QAI4_9MICO</name>
<reference evidence="1 2" key="1">
    <citation type="submission" date="2016-01" db="EMBL/GenBank/DDBJ databases">
        <title>Janibacter melonis strain CD11_4 genome sequencing and assembly.</title>
        <authorList>
            <person name="Nair G.R."/>
            <person name="Kaur G."/>
            <person name="Chander A.M."/>
            <person name="Mayilraj S."/>
        </authorList>
    </citation>
    <scope>NUCLEOTIDE SEQUENCE [LARGE SCALE GENOMIC DNA]</scope>
    <source>
        <strain evidence="1 2">CD11-4</strain>
    </source>
</reference>
<dbReference type="EMBL" id="LQZG01000003">
    <property type="protein sequence ID" value="OAB86733.1"/>
    <property type="molecule type" value="Genomic_DNA"/>
</dbReference>
<accession>A0A176QAI4</accession>